<sequence>MCRPSQTPHLNRFHVTQDITECLLKDSPKGIAFHVVSKITSKGSGISLLIALPPILHPSRHFTKSD</sequence>
<evidence type="ECO:0000313" key="1">
    <source>
        <dbReference type="EMBL" id="JAN88474.1"/>
    </source>
</evidence>
<accession>A0A0P6BAB3</accession>
<reference evidence="1" key="1">
    <citation type="submission" date="2015-10" db="EMBL/GenBank/DDBJ databases">
        <title>EvidentialGene: Evidence-directed Construction of Complete mRNA Transcriptomes without Genomes.</title>
        <authorList>
            <person name="Gilbert D.G."/>
        </authorList>
    </citation>
    <scope>NUCLEOTIDE SEQUENCE</scope>
</reference>
<dbReference type="AlphaFoldDB" id="A0A0P6BAB3"/>
<dbReference type="EMBL" id="GDIQ01006263">
    <property type="protein sequence ID" value="JAN88474.1"/>
    <property type="molecule type" value="Transcribed_RNA"/>
</dbReference>
<name>A0A0P6BAB3_9CRUS</name>
<organism evidence="1">
    <name type="scientific">Daphnia magna</name>
    <dbReference type="NCBI Taxonomy" id="35525"/>
    <lineage>
        <taxon>Eukaryota</taxon>
        <taxon>Metazoa</taxon>
        <taxon>Ecdysozoa</taxon>
        <taxon>Arthropoda</taxon>
        <taxon>Crustacea</taxon>
        <taxon>Branchiopoda</taxon>
        <taxon>Diplostraca</taxon>
        <taxon>Cladocera</taxon>
        <taxon>Anomopoda</taxon>
        <taxon>Daphniidae</taxon>
        <taxon>Daphnia</taxon>
    </lineage>
</organism>
<protein>
    <submittedName>
        <fullName evidence="1">Uncharacterized protein</fullName>
    </submittedName>
</protein>
<proteinExistence type="predicted"/>